<protein>
    <recommendedName>
        <fullName evidence="4">HNH/Endo VII superfamily nuclease toxins domain-containing protein</fullName>
    </recommendedName>
</protein>
<feature type="compositionally biased region" description="Basic and acidic residues" evidence="1">
    <location>
        <begin position="495"/>
        <end position="515"/>
    </location>
</feature>
<dbReference type="EMBL" id="CP040627">
    <property type="protein sequence ID" value="QMW93322.1"/>
    <property type="molecule type" value="Genomic_DNA"/>
</dbReference>
<dbReference type="RefSeq" id="WP_141912313.1">
    <property type="nucleotide sequence ID" value="NZ_AP019717.1"/>
</dbReference>
<evidence type="ECO:0008006" key="4">
    <source>
        <dbReference type="Google" id="ProtNLM"/>
    </source>
</evidence>
<gene>
    <name evidence="2" type="ORF">FF104_20715</name>
</gene>
<dbReference type="GeneID" id="92946643"/>
<evidence type="ECO:0000256" key="1">
    <source>
        <dbReference type="SAM" id="MobiDB-lite"/>
    </source>
</evidence>
<reference evidence="2 3" key="1">
    <citation type="submission" date="2019-05" db="EMBL/GenBank/DDBJ databases">
        <authorList>
            <person name="Schori C."/>
            <person name="Ahrens C."/>
        </authorList>
    </citation>
    <scope>NUCLEOTIDE SEQUENCE [LARGE SCALE GENOMIC DNA]</scope>
    <source>
        <strain evidence="2 3">DSM 10702</strain>
    </source>
</reference>
<feature type="region of interest" description="Disordered" evidence="1">
    <location>
        <begin position="479"/>
        <end position="515"/>
    </location>
</feature>
<dbReference type="Proteomes" id="UP000515243">
    <property type="component" value="Chromosome 2"/>
</dbReference>
<dbReference type="AlphaFoldDB" id="A0AAP9RJ03"/>
<sequence length="515" mass="55853">MYSMPIVGTSARLYFSNEMCVEPIVTGCVRTNGSSCEQFSDTSNRYFVTESDNHLDMLPGAVNFSRPGLSVNLNDDDGISLNSSSSLYAGAGSIILDAGKVLIIAKDKVTIDKNKQSTLSIENECYTDASGVVYENGSCREDFEAFTDDEPTAGVVAAFGVAAKALLVGAVAGINAAFSSLGGESTITAGEEKKFSTVDKLKSYGYGILGGISKFSTGCRQSMDWVGEHLLDYDRPNGEGGKSYRQISQENDARDEASYNKLREKAPCKTAFENSSNISETTLDLASLAMGVYGVKQLVSSGANYLRMNKSYINANISEAAQNSKILKQAISNIKQNPKGITLPSDIGAFNKYVSDVKGEFDALKNIKNGTKVAGSAKAGVSGSIDDMVKACEGGSNPNINRRQALNKAKDSASIPRSQQPTRQWTIGDDITKKGGNYKNYEYSDNITHHGRYYEYDTPQGKKIIVEHTNDLAQGLHTHAGEVPKGANPLMYDFKNPDNRYKPINKDTDHHIRYR</sequence>
<feature type="region of interest" description="Disordered" evidence="1">
    <location>
        <begin position="407"/>
        <end position="430"/>
    </location>
</feature>
<name>A0AAP9RJ03_CLOBU</name>
<accession>A0AAP9RJ03</accession>
<organism evidence="2 3">
    <name type="scientific">Clostridium butyricum</name>
    <dbReference type="NCBI Taxonomy" id="1492"/>
    <lineage>
        <taxon>Bacteria</taxon>
        <taxon>Bacillati</taxon>
        <taxon>Bacillota</taxon>
        <taxon>Clostridia</taxon>
        <taxon>Eubacteriales</taxon>
        <taxon>Clostridiaceae</taxon>
        <taxon>Clostridium</taxon>
    </lineage>
</organism>
<evidence type="ECO:0000313" key="3">
    <source>
        <dbReference type="Proteomes" id="UP000515243"/>
    </source>
</evidence>
<proteinExistence type="predicted"/>
<evidence type="ECO:0000313" key="2">
    <source>
        <dbReference type="EMBL" id="QMW93322.1"/>
    </source>
</evidence>
<feature type="compositionally biased region" description="Polar residues" evidence="1">
    <location>
        <begin position="415"/>
        <end position="425"/>
    </location>
</feature>